<proteinExistence type="predicted"/>
<protein>
    <submittedName>
        <fullName evidence="1">Uncharacterized protein</fullName>
    </submittedName>
</protein>
<organism evidence="1 2">
    <name type="scientific">Moraxella macacae 0408225</name>
    <dbReference type="NCBI Taxonomy" id="1230338"/>
    <lineage>
        <taxon>Bacteria</taxon>
        <taxon>Pseudomonadati</taxon>
        <taxon>Pseudomonadota</taxon>
        <taxon>Gammaproteobacteria</taxon>
        <taxon>Moraxellales</taxon>
        <taxon>Moraxellaceae</taxon>
        <taxon>Moraxella</taxon>
    </lineage>
</organism>
<accession>L2F812</accession>
<dbReference type="EMBL" id="ANIN01000001">
    <property type="protein sequence ID" value="ELA09172.1"/>
    <property type="molecule type" value="Genomic_DNA"/>
</dbReference>
<evidence type="ECO:0000313" key="2">
    <source>
        <dbReference type="Proteomes" id="UP000023795"/>
    </source>
</evidence>
<dbReference type="STRING" id="1230338.MOMA_02155"/>
<dbReference type="AlphaFoldDB" id="L2F812"/>
<dbReference type="Proteomes" id="UP000023795">
    <property type="component" value="Unassembled WGS sequence"/>
</dbReference>
<reference evidence="1 2" key="1">
    <citation type="journal article" date="2013" name="Genome Announc.">
        <title>Genome Sequence of Moraxella macacae 0408225, a Novel Bacterial Species Isolated from a Cynomolgus Macaque with Epistaxis.</title>
        <authorList>
            <person name="Ladner J.T."/>
            <person name="Whitehouse C.A."/>
            <person name="Koroleva G.I."/>
            <person name="Palacios G.F."/>
        </authorList>
    </citation>
    <scope>NUCLEOTIDE SEQUENCE [LARGE SCALE GENOMIC DNA]</scope>
    <source>
        <strain evidence="1 2">0408225</strain>
    </source>
</reference>
<keyword evidence="2" id="KW-1185">Reference proteome</keyword>
<gene>
    <name evidence="1" type="ORF">MOMA_02155</name>
</gene>
<sequence length="82" mass="9120">MVEKIISPIPALRNTPTAMARKFNKLLTDMYQSGQPASINERLLAAVIIKAEKVVIMVTITLKKGNDKLAKAIRPKPMTIKF</sequence>
<name>L2F812_9GAMM</name>
<evidence type="ECO:0000313" key="1">
    <source>
        <dbReference type="EMBL" id="ELA09172.1"/>
    </source>
</evidence>
<comment type="caution">
    <text evidence="1">The sequence shown here is derived from an EMBL/GenBank/DDBJ whole genome shotgun (WGS) entry which is preliminary data.</text>
</comment>